<dbReference type="PROSITE" id="PS50887">
    <property type="entry name" value="GGDEF"/>
    <property type="match status" value="1"/>
</dbReference>
<dbReference type="InterPro" id="IPR000160">
    <property type="entry name" value="GGDEF_dom"/>
</dbReference>
<dbReference type="InterPro" id="IPR035965">
    <property type="entry name" value="PAS-like_dom_sf"/>
</dbReference>
<name>A0ABT0DPM9_9HYPH</name>
<dbReference type="PANTHER" id="PTHR45138:SF9">
    <property type="entry name" value="DIGUANYLATE CYCLASE DGCM-RELATED"/>
    <property type="match status" value="1"/>
</dbReference>
<dbReference type="InterPro" id="IPR043128">
    <property type="entry name" value="Rev_trsase/Diguanyl_cyclase"/>
</dbReference>
<comment type="caution">
    <text evidence="6">The sequence shown here is derived from an EMBL/GenBank/DDBJ whole genome shotgun (WGS) entry which is preliminary data.</text>
</comment>
<dbReference type="Pfam" id="PF00990">
    <property type="entry name" value="GGDEF"/>
    <property type="match status" value="1"/>
</dbReference>
<dbReference type="SUPFAM" id="SSF55073">
    <property type="entry name" value="Nucleotide cyclase"/>
    <property type="match status" value="1"/>
</dbReference>
<dbReference type="NCBIfam" id="TIGR00254">
    <property type="entry name" value="GGDEF"/>
    <property type="match status" value="1"/>
</dbReference>
<dbReference type="InterPro" id="IPR000014">
    <property type="entry name" value="PAS"/>
</dbReference>
<keyword evidence="7" id="KW-1185">Reference proteome</keyword>
<dbReference type="NCBIfam" id="TIGR00229">
    <property type="entry name" value="sensory_box"/>
    <property type="match status" value="1"/>
</dbReference>
<dbReference type="Gene3D" id="3.30.70.270">
    <property type="match status" value="1"/>
</dbReference>
<evidence type="ECO:0000313" key="7">
    <source>
        <dbReference type="Proteomes" id="UP001202867"/>
    </source>
</evidence>
<dbReference type="RefSeq" id="WP_247201744.1">
    <property type="nucleotide sequence ID" value="NZ_JALKCG010000006.1"/>
</dbReference>
<proteinExistence type="predicted"/>
<dbReference type="PANTHER" id="PTHR45138">
    <property type="entry name" value="REGULATORY COMPONENTS OF SENSORY TRANSDUCTION SYSTEM"/>
    <property type="match status" value="1"/>
</dbReference>
<evidence type="ECO:0000259" key="5">
    <source>
        <dbReference type="PROSITE" id="PS50887"/>
    </source>
</evidence>
<evidence type="ECO:0000256" key="2">
    <source>
        <dbReference type="ARBA" id="ARBA00034247"/>
    </source>
</evidence>
<feature type="domain" description="GGDEF" evidence="5">
    <location>
        <begin position="173"/>
        <end position="318"/>
    </location>
</feature>
<gene>
    <name evidence="6" type="ORF">MWN33_14455</name>
</gene>
<evidence type="ECO:0000256" key="1">
    <source>
        <dbReference type="ARBA" id="ARBA00012528"/>
    </source>
</evidence>
<dbReference type="Proteomes" id="UP001202867">
    <property type="component" value="Unassembled WGS sequence"/>
</dbReference>
<dbReference type="Pfam" id="PF08448">
    <property type="entry name" value="PAS_4"/>
    <property type="match status" value="1"/>
</dbReference>
<evidence type="ECO:0000256" key="3">
    <source>
        <dbReference type="SAM" id="Coils"/>
    </source>
</evidence>
<dbReference type="SUPFAM" id="SSF55785">
    <property type="entry name" value="PYP-like sensor domain (PAS domain)"/>
    <property type="match status" value="1"/>
</dbReference>
<comment type="catalytic activity">
    <reaction evidence="2">
        <text>2 GTP = 3',3'-c-di-GMP + 2 diphosphate</text>
        <dbReference type="Rhea" id="RHEA:24898"/>
        <dbReference type="ChEBI" id="CHEBI:33019"/>
        <dbReference type="ChEBI" id="CHEBI:37565"/>
        <dbReference type="ChEBI" id="CHEBI:58805"/>
        <dbReference type="EC" id="2.7.7.65"/>
    </reaction>
</comment>
<dbReference type="CDD" id="cd01949">
    <property type="entry name" value="GGDEF"/>
    <property type="match status" value="1"/>
</dbReference>
<dbReference type="PROSITE" id="PS50112">
    <property type="entry name" value="PAS"/>
    <property type="match status" value="1"/>
</dbReference>
<dbReference type="Gene3D" id="3.30.450.20">
    <property type="entry name" value="PAS domain"/>
    <property type="match status" value="1"/>
</dbReference>
<evidence type="ECO:0000313" key="6">
    <source>
        <dbReference type="EMBL" id="MCK0209234.1"/>
    </source>
</evidence>
<protein>
    <recommendedName>
        <fullName evidence="1">diguanylate cyclase</fullName>
        <ecNumber evidence="1">2.7.7.65</ecNumber>
    </recommendedName>
</protein>
<sequence length="325" mass="34871">MLSALSDRELRELYANFPVPTCVIGRDGRYLLVNEELAALVGVPAGQLVGDRAADHFGALADAHIARDFDAFDAGRNVPNHEFAAAGRFYIVASRPVRHAEGGTPFAIHVVLVDITERKLLETQLEHANRHLSEANHKLTEAARTDALTGLWNRHALEELLPWEIARSQREGTPLCVLMVDVDRFKKYNDHYGHLGGDEALRAVAQAMLGAATRPGDMVARYGGEEFLVLLPDTDADGAMKVAANIQRAVAALAIAHEGSPGGLLTLSIGVAGLPARTAAQPPALSPEAVRAALIEEADQALYAAKLEGGNTARLCQPEARLVPR</sequence>
<dbReference type="InterPro" id="IPR013656">
    <property type="entry name" value="PAS_4"/>
</dbReference>
<accession>A0ABT0DPM9</accession>
<reference evidence="7" key="1">
    <citation type="submission" date="2023-07" db="EMBL/GenBank/DDBJ databases">
        <title>Ancylobacter moscoviensis sp. nov., facultatively methylotrophic bacteria from activated sludge and the reclassification of Starkeya novella (Starkey 1934) Kelly et al. 2000 as Ancylobacter novellus comb. nov., Starkeya koreensis Im et al. 2006 as Ancylobacter koreensis comb.nov., Angulomicrobium tetraedrale Vasil'eva et al. 1986 as Ancylobacter tetraedralis comb. nov., Angulomicrobium amanitiforme Fritz et al. 2004 as Ancylobacter amanitiformis comb. nov. and Methylorhabdus multivorans Doronina et al. 1996 as Ancylobacter multivorans comb. nov. and emended description of the genus Ancylobacter.</title>
        <authorList>
            <person name="Doronina N."/>
            <person name="Chemodurova A."/>
            <person name="Grouzdev D."/>
            <person name="Koziaeva V."/>
            <person name="Shi W."/>
            <person name="Wu L."/>
            <person name="Kaparullina E."/>
        </authorList>
    </citation>
    <scope>NUCLEOTIDE SEQUENCE [LARGE SCALE GENOMIC DNA]</scope>
    <source>
        <strain evidence="7">Jip08</strain>
    </source>
</reference>
<evidence type="ECO:0000259" key="4">
    <source>
        <dbReference type="PROSITE" id="PS50112"/>
    </source>
</evidence>
<keyword evidence="3" id="KW-0175">Coiled coil</keyword>
<feature type="coiled-coil region" evidence="3">
    <location>
        <begin position="118"/>
        <end position="145"/>
    </location>
</feature>
<dbReference type="SMART" id="SM00267">
    <property type="entry name" value="GGDEF"/>
    <property type="match status" value="1"/>
</dbReference>
<feature type="domain" description="PAS" evidence="4">
    <location>
        <begin position="6"/>
        <end position="50"/>
    </location>
</feature>
<dbReference type="EMBL" id="JALKCG010000006">
    <property type="protein sequence ID" value="MCK0209234.1"/>
    <property type="molecule type" value="Genomic_DNA"/>
</dbReference>
<dbReference type="InterPro" id="IPR050469">
    <property type="entry name" value="Diguanylate_Cyclase"/>
</dbReference>
<dbReference type="InterPro" id="IPR029787">
    <property type="entry name" value="Nucleotide_cyclase"/>
</dbReference>
<organism evidence="6 7">
    <name type="scientific">Ancylobacter koreensis</name>
    <dbReference type="NCBI Taxonomy" id="266121"/>
    <lineage>
        <taxon>Bacteria</taxon>
        <taxon>Pseudomonadati</taxon>
        <taxon>Pseudomonadota</taxon>
        <taxon>Alphaproteobacteria</taxon>
        <taxon>Hyphomicrobiales</taxon>
        <taxon>Xanthobacteraceae</taxon>
        <taxon>Ancylobacter</taxon>
    </lineage>
</organism>
<dbReference type="EC" id="2.7.7.65" evidence="1"/>